<evidence type="ECO:0000256" key="2">
    <source>
        <dbReference type="SAM" id="MobiDB-lite"/>
    </source>
</evidence>
<dbReference type="Proteomes" id="UP000017559">
    <property type="component" value="Unassembled WGS sequence"/>
</dbReference>
<dbReference type="InterPro" id="IPR007129">
    <property type="entry name" value="Ubiqinol_cyt_c_chaperone_CPB3"/>
</dbReference>
<dbReference type="AlphaFoldDB" id="V2XS81"/>
<feature type="region of interest" description="Disordered" evidence="2">
    <location>
        <begin position="25"/>
        <end position="50"/>
    </location>
</feature>
<evidence type="ECO:0000259" key="3">
    <source>
        <dbReference type="Pfam" id="PF03981"/>
    </source>
</evidence>
<reference evidence="4 5" key="1">
    <citation type="journal article" date="2014" name="BMC Genomics">
        <title>Genome and secretome analysis of the hemibiotrophic fungal pathogen, Moniliophthora roreri, which causes frosty pod rot disease of cacao: mechanisms of the biotrophic and necrotrophic phases.</title>
        <authorList>
            <person name="Meinhardt L.W."/>
            <person name="Costa G.G.L."/>
            <person name="Thomazella D.P.T."/>
            <person name="Teixeira P.J.P.L."/>
            <person name="Carazzolle M.F."/>
            <person name="Schuster S.C."/>
            <person name="Carlson J.E."/>
            <person name="Guiltinan M.J."/>
            <person name="Mieczkowski P."/>
            <person name="Farmer A."/>
            <person name="Ramaraj T."/>
            <person name="Crozier J."/>
            <person name="Davis R.E."/>
            <person name="Shao J."/>
            <person name="Melnick R.L."/>
            <person name="Pereira G.A.G."/>
            <person name="Bailey B.A."/>
        </authorList>
    </citation>
    <scope>NUCLEOTIDE SEQUENCE [LARGE SCALE GENOMIC DNA]</scope>
    <source>
        <strain evidence="4 5">MCA 2997</strain>
    </source>
</reference>
<dbReference type="GO" id="GO:0034551">
    <property type="term" value="P:mitochondrial respiratory chain complex III assembly"/>
    <property type="evidence" value="ECO:0007669"/>
    <property type="project" value="TreeGrafter"/>
</dbReference>
<dbReference type="PANTHER" id="PTHR12184">
    <property type="entry name" value="UBIQUINOL-CYTOCHROME C REDUCTASE COMPLEX ASSEMBLY FACTOR 1 FAMILY MEMBER"/>
    <property type="match status" value="1"/>
</dbReference>
<dbReference type="HOGENOM" id="CLU_051390_0_0_1"/>
<dbReference type="EMBL" id="AWSO01000083">
    <property type="protein sequence ID" value="ESK95405.1"/>
    <property type="molecule type" value="Genomic_DNA"/>
</dbReference>
<dbReference type="Pfam" id="PF03981">
    <property type="entry name" value="Ubiq_cyt_C_chap"/>
    <property type="match status" value="2"/>
</dbReference>
<dbReference type="STRING" id="1381753.V2XS81"/>
<gene>
    <name evidence="4" type="ORF">Moror_3843</name>
</gene>
<evidence type="ECO:0000256" key="1">
    <source>
        <dbReference type="ARBA" id="ARBA00006407"/>
    </source>
</evidence>
<feature type="compositionally biased region" description="Polar residues" evidence="2">
    <location>
        <begin position="27"/>
        <end position="48"/>
    </location>
</feature>
<feature type="domain" description="Ubiquinol-cytochrome c chaperone" evidence="3">
    <location>
        <begin position="98"/>
        <end position="153"/>
    </location>
</feature>
<dbReference type="KEGG" id="mrr:Moror_3843"/>
<dbReference type="PANTHER" id="PTHR12184:SF1">
    <property type="entry name" value="UBIQUINOL-CYTOCHROME-C REDUCTASE COMPLEX ASSEMBLY FACTOR 1"/>
    <property type="match status" value="1"/>
</dbReference>
<dbReference type="GO" id="GO:0005739">
    <property type="term" value="C:mitochondrion"/>
    <property type="evidence" value="ECO:0007669"/>
    <property type="project" value="TreeGrafter"/>
</dbReference>
<dbReference type="InterPro" id="IPR021150">
    <property type="entry name" value="Ubiq_cyt_c_chap"/>
</dbReference>
<name>V2XS81_MONRO</name>
<keyword evidence="5" id="KW-1185">Reference proteome</keyword>
<feature type="domain" description="Ubiquinol-cytochrome c chaperone" evidence="3">
    <location>
        <begin position="186"/>
        <end position="234"/>
    </location>
</feature>
<evidence type="ECO:0000313" key="4">
    <source>
        <dbReference type="EMBL" id="ESK95405.1"/>
    </source>
</evidence>
<evidence type="ECO:0000313" key="5">
    <source>
        <dbReference type="Proteomes" id="UP000017559"/>
    </source>
</evidence>
<accession>V2XS81</accession>
<organism evidence="4 5">
    <name type="scientific">Moniliophthora roreri (strain MCA 2997)</name>
    <name type="common">Cocoa frosty pod rot fungus</name>
    <name type="synonym">Crinipellis roreri</name>
    <dbReference type="NCBI Taxonomy" id="1381753"/>
    <lineage>
        <taxon>Eukaryota</taxon>
        <taxon>Fungi</taxon>
        <taxon>Dikarya</taxon>
        <taxon>Basidiomycota</taxon>
        <taxon>Agaricomycotina</taxon>
        <taxon>Agaricomycetes</taxon>
        <taxon>Agaricomycetidae</taxon>
        <taxon>Agaricales</taxon>
        <taxon>Marasmiineae</taxon>
        <taxon>Marasmiaceae</taxon>
        <taxon>Moniliophthora</taxon>
    </lineage>
</organism>
<dbReference type="OrthoDB" id="10253878at2759"/>
<comment type="similarity">
    <text evidence="1">Belongs to the CBP3 family.</text>
</comment>
<sequence length="331" mass="37673">MNHRLLLRSIRRYPRPITTVRNGHYRLNSTQTPHSSPQKDTLSASQATPKPVTATVGQVLARLLGLTSPKRMVGMRTLRIYEQCARAPEASQEFWQKKCDLPPTFQSWFTVTNLYVWILTVRYRALPPPYGKLYIQALVDHFFIDTEHRIRAILQPHIPPLPPYTFHSEFYVNPNVPADGKIKRGMRAPERLVGRQMKIFKEQWMGMTMSLDLGLIGSDAELAAAVWRNLLGARGANGIAYPGSSASSFRRSVNLVGGEVENPDKVDLDKEEARDDGSGVHDYPPDEIDKYVKYPELMLQIVTDIRRKVAKMESISDEDLMRLLPTFSKIE</sequence>
<protein>
    <submittedName>
        <fullName evidence="4">Ubiquinol cytochrome-c reductase assembly protein cbp3</fullName>
    </submittedName>
</protein>
<proteinExistence type="inferred from homology"/>
<comment type="caution">
    <text evidence="4">The sequence shown here is derived from an EMBL/GenBank/DDBJ whole genome shotgun (WGS) entry which is preliminary data.</text>
</comment>